<reference evidence="6" key="1">
    <citation type="submission" date="2016-05" db="EMBL/GenBank/DDBJ databases">
        <authorList>
            <person name="Baek K."/>
            <person name="Yang S.-J."/>
        </authorList>
    </citation>
    <scope>NUCLEOTIDE SEQUENCE [LARGE SCALE GENOMIC DNA]</scope>
    <source>
        <strain evidence="6">ST58-10</strain>
    </source>
</reference>
<dbReference type="PROSITE" id="PS00041">
    <property type="entry name" value="HTH_ARAC_FAMILY_1"/>
    <property type="match status" value="1"/>
</dbReference>
<keyword evidence="1" id="KW-0805">Transcription regulation</keyword>
<dbReference type="InterPro" id="IPR018060">
    <property type="entry name" value="HTH_AraC"/>
</dbReference>
<proteinExistence type="predicted"/>
<dbReference type="OrthoDB" id="5740883at2"/>
<keyword evidence="2" id="KW-0238">DNA-binding</keyword>
<keyword evidence="3" id="KW-0804">Transcription</keyword>
<sequence length="244" mass="27558">MSSAPFVLDLRSYDRETRRHRHDYHQLVLPLAGELEMQIGMREGRVHSRQAAIIGAGEDHAFAGAAANRFIVADIPVALAPLLQRLPAFIDLDDGLGRYIGFLQTELEQGGNRVVRRQMLLLLLELLNARHYGAPALDRRVRTAQAWIDAHLDAPLTEAQLAAVAHISPRQLRALFRESLAMTPQQYLLERRMQAAWALLESGELSIQRIAERVGYSSLAAFSDRFRRHFGKSPRHFRSRALQG</sequence>
<evidence type="ECO:0000313" key="5">
    <source>
        <dbReference type="EMBL" id="ANG65247.1"/>
    </source>
</evidence>
<dbReference type="PROSITE" id="PS01124">
    <property type="entry name" value="HTH_ARAC_FAMILY_2"/>
    <property type="match status" value="1"/>
</dbReference>
<keyword evidence="6" id="KW-1185">Reference proteome</keyword>
<dbReference type="InterPro" id="IPR050204">
    <property type="entry name" value="AraC_XylS_family_regulators"/>
</dbReference>
<dbReference type="AlphaFoldDB" id="A0A1A9F4V1"/>
<organism evidence="5 6">
    <name type="scientific">Marinobacterium aestuarii</name>
    <dbReference type="NCBI Taxonomy" id="1821621"/>
    <lineage>
        <taxon>Bacteria</taxon>
        <taxon>Pseudomonadati</taxon>
        <taxon>Pseudomonadota</taxon>
        <taxon>Gammaproteobacteria</taxon>
        <taxon>Oceanospirillales</taxon>
        <taxon>Oceanospirillaceae</taxon>
        <taxon>Marinobacterium</taxon>
    </lineage>
</organism>
<dbReference type="GO" id="GO:0003700">
    <property type="term" value="F:DNA-binding transcription factor activity"/>
    <property type="evidence" value="ECO:0007669"/>
    <property type="project" value="InterPro"/>
</dbReference>
<dbReference type="KEGG" id="mars:A8C75_12610"/>
<dbReference type="SUPFAM" id="SSF46689">
    <property type="entry name" value="Homeodomain-like"/>
    <property type="match status" value="2"/>
</dbReference>
<dbReference type="EMBL" id="CP015839">
    <property type="protein sequence ID" value="ANG65247.1"/>
    <property type="molecule type" value="Genomic_DNA"/>
</dbReference>
<dbReference type="InterPro" id="IPR020449">
    <property type="entry name" value="Tscrpt_reg_AraC-type_HTH"/>
</dbReference>
<evidence type="ECO:0000256" key="3">
    <source>
        <dbReference type="ARBA" id="ARBA00023163"/>
    </source>
</evidence>
<dbReference type="RefSeq" id="WP_067387266.1">
    <property type="nucleotide sequence ID" value="NZ_CP015839.1"/>
</dbReference>
<dbReference type="STRING" id="1821621.A8C75_12610"/>
<protein>
    <submittedName>
        <fullName evidence="5">AraC family transcriptional regulator</fullName>
    </submittedName>
</protein>
<evidence type="ECO:0000259" key="4">
    <source>
        <dbReference type="PROSITE" id="PS01124"/>
    </source>
</evidence>
<name>A0A1A9F4V1_9GAMM</name>
<evidence type="ECO:0000256" key="1">
    <source>
        <dbReference type="ARBA" id="ARBA00023015"/>
    </source>
</evidence>
<dbReference type="InterPro" id="IPR011051">
    <property type="entry name" value="RmlC_Cupin_sf"/>
</dbReference>
<dbReference type="PRINTS" id="PR00032">
    <property type="entry name" value="HTHARAC"/>
</dbReference>
<dbReference type="InterPro" id="IPR009057">
    <property type="entry name" value="Homeodomain-like_sf"/>
</dbReference>
<dbReference type="InterPro" id="IPR014710">
    <property type="entry name" value="RmlC-like_jellyroll"/>
</dbReference>
<dbReference type="SMART" id="SM00342">
    <property type="entry name" value="HTH_ARAC"/>
    <property type="match status" value="1"/>
</dbReference>
<accession>A0A1A9F4V1</accession>
<dbReference type="PANTHER" id="PTHR46796:SF10">
    <property type="entry name" value="TRANSCRIPTIONAL ACTIVATOR FEAR"/>
    <property type="match status" value="1"/>
</dbReference>
<dbReference type="Gene3D" id="1.10.10.60">
    <property type="entry name" value="Homeodomain-like"/>
    <property type="match status" value="1"/>
</dbReference>
<gene>
    <name evidence="5" type="ORF">A8C75_12610</name>
</gene>
<dbReference type="Gene3D" id="2.60.120.10">
    <property type="entry name" value="Jelly Rolls"/>
    <property type="match status" value="1"/>
</dbReference>
<feature type="domain" description="HTH araC/xylS-type" evidence="4">
    <location>
        <begin position="142"/>
        <end position="240"/>
    </location>
</feature>
<reference evidence="5 6" key="2">
    <citation type="journal article" date="2018" name="Int. J. Syst. Evol. Microbiol.">
        <title>Marinobacterium aestuarii sp. nov., a benzene-degrading marine bacterium isolated from estuary sediment.</title>
        <authorList>
            <person name="Bae S.S."/>
            <person name="Jung J."/>
            <person name="Chung D."/>
            <person name="Baek K."/>
        </authorList>
    </citation>
    <scope>NUCLEOTIDE SEQUENCE [LARGE SCALE GENOMIC DNA]</scope>
    <source>
        <strain evidence="5 6">ST58-10</strain>
    </source>
</reference>
<dbReference type="PANTHER" id="PTHR46796">
    <property type="entry name" value="HTH-TYPE TRANSCRIPTIONAL ACTIVATOR RHAS-RELATED"/>
    <property type="match status" value="1"/>
</dbReference>
<evidence type="ECO:0000313" key="6">
    <source>
        <dbReference type="Proteomes" id="UP000078070"/>
    </source>
</evidence>
<dbReference type="Proteomes" id="UP000078070">
    <property type="component" value="Chromosome"/>
</dbReference>
<dbReference type="SUPFAM" id="SSF51182">
    <property type="entry name" value="RmlC-like cupins"/>
    <property type="match status" value="1"/>
</dbReference>
<evidence type="ECO:0000256" key="2">
    <source>
        <dbReference type="ARBA" id="ARBA00023125"/>
    </source>
</evidence>
<dbReference type="GO" id="GO:0043565">
    <property type="term" value="F:sequence-specific DNA binding"/>
    <property type="evidence" value="ECO:0007669"/>
    <property type="project" value="InterPro"/>
</dbReference>
<dbReference type="Pfam" id="PF12833">
    <property type="entry name" value="HTH_18"/>
    <property type="match status" value="1"/>
</dbReference>
<dbReference type="InterPro" id="IPR018062">
    <property type="entry name" value="HTH_AraC-typ_CS"/>
</dbReference>